<keyword evidence="1" id="KW-1133">Transmembrane helix</keyword>
<feature type="transmembrane region" description="Helical" evidence="1">
    <location>
        <begin position="12"/>
        <end position="30"/>
    </location>
</feature>
<sequence length="327" mass="37182">MRGSYEAVVSKVLVAFSLIVFAIGYVVSVAKLNWLHIDLMKSALVLFPHGVAIAYASSLSKRKELYKLHLLSLPLIALPFSYDIVRYYLIIVSSYFVPFTLLSSKDWKGPFKRSLELVAVSYLALALYSAIRANDPFIDGVRLLVYPITLIYAVSSQSFPKTFGDQAHWGLVFTSSVLAFSILLYPNPASVLTVASLFLYLVSIKLYKFREYLAKVESMKDKPIPYRANRYFLYGHLWVIVSTLAPLLYFNSPLAFLHSLVLGFISLHIFIHFPLMVPIILRIRNAKRYNQLPYPFAIISAFVWPFAKDLAWISFLVGFALLLRIVL</sequence>
<dbReference type="Proteomes" id="UP000060778">
    <property type="component" value="Chromosome"/>
</dbReference>
<name>A0A0U3G3D6_9CREN</name>
<dbReference type="RefSeq" id="WP_075050226.1">
    <property type="nucleotide sequence ID" value="NZ_CP006867.1"/>
</dbReference>
<dbReference type="GeneID" id="30680689"/>
<reference evidence="2 3" key="1">
    <citation type="submission" date="2013-11" db="EMBL/GenBank/DDBJ databases">
        <title>Comparative genomics of Ignicoccus.</title>
        <authorList>
            <person name="Podar M."/>
        </authorList>
    </citation>
    <scope>NUCLEOTIDE SEQUENCE [LARGE SCALE GENOMIC DNA]</scope>
    <source>
        <strain evidence="2 3">DSM 13165</strain>
    </source>
</reference>
<evidence type="ECO:0000313" key="3">
    <source>
        <dbReference type="Proteomes" id="UP000060778"/>
    </source>
</evidence>
<dbReference type="OrthoDB" id="46259at2157"/>
<feature type="transmembrane region" description="Helical" evidence="1">
    <location>
        <begin position="256"/>
        <end position="281"/>
    </location>
</feature>
<protein>
    <submittedName>
        <fullName evidence="2">Uncharacterized protein</fullName>
    </submittedName>
</protein>
<keyword evidence="1" id="KW-0812">Transmembrane</keyword>
<organism evidence="2 3">
    <name type="scientific">Ignicoccus islandicus DSM 13165</name>
    <dbReference type="NCBI Taxonomy" id="940295"/>
    <lineage>
        <taxon>Archaea</taxon>
        <taxon>Thermoproteota</taxon>
        <taxon>Thermoprotei</taxon>
        <taxon>Desulfurococcales</taxon>
        <taxon>Desulfurococcaceae</taxon>
        <taxon>Ignicoccus</taxon>
    </lineage>
</organism>
<proteinExistence type="predicted"/>
<dbReference type="AlphaFoldDB" id="A0A0U3G3D6"/>
<feature type="transmembrane region" description="Helical" evidence="1">
    <location>
        <begin position="137"/>
        <end position="155"/>
    </location>
</feature>
<dbReference type="STRING" id="940295.EYM_06570"/>
<feature type="transmembrane region" description="Helical" evidence="1">
    <location>
        <begin position="310"/>
        <end position="326"/>
    </location>
</feature>
<gene>
    <name evidence="2" type="ORF">EYM_06570</name>
</gene>
<keyword evidence="1" id="KW-0472">Membrane</keyword>
<feature type="transmembrane region" description="Helical" evidence="1">
    <location>
        <begin position="191"/>
        <end position="210"/>
    </location>
</feature>
<feature type="transmembrane region" description="Helical" evidence="1">
    <location>
        <begin position="114"/>
        <end position="131"/>
    </location>
</feature>
<evidence type="ECO:0000313" key="2">
    <source>
        <dbReference type="EMBL" id="ALU12700.1"/>
    </source>
</evidence>
<dbReference type="KEGG" id="iis:EYM_06570"/>
<dbReference type="EMBL" id="CP006867">
    <property type="protein sequence ID" value="ALU12700.1"/>
    <property type="molecule type" value="Genomic_DNA"/>
</dbReference>
<feature type="transmembrane region" description="Helical" evidence="1">
    <location>
        <begin position="231"/>
        <end position="250"/>
    </location>
</feature>
<keyword evidence="3" id="KW-1185">Reference proteome</keyword>
<evidence type="ECO:0000256" key="1">
    <source>
        <dbReference type="SAM" id="Phobius"/>
    </source>
</evidence>
<feature type="transmembrane region" description="Helical" evidence="1">
    <location>
        <begin position="42"/>
        <end position="60"/>
    </location>
</feature>
<accession>A0A0U3G3D6</accession>